<dbReference type="PANTHER" id="PTHR45750">
    <property type="entry name" value="GH11602P"/>
    <property type="match status" value="1"/>
</dbReference>
<keyword evidence="3" id="KW-0805">Transcription regulation</keyword>
<keyword evidence="4 8" id="KW-0103">Bromodomain</keyword>
<evidence type="ECO:0000256" key="4">
    <source>
        <dbReference type="ARBA" id="ARBA00023117"/>
    </source>
</evidence>
<feature type="non-terminal residue" evidence="12">
    <location>
        <position position="1"/>
    </location>
</feature>
<proteinExistence type="predicted"/>
<comment type="caution">
    <text evidence="12">The sequence shown here is derived from an EMBL/GenBank/DDBJ whole genome shotgun (WGS) entry which is preliminary data.</text>
</comment>
<dbReference type="Pfam" id="PF00439">
    <property type="entry name" value="Bromodomain"/>
    <property type="match status" value="2"/>
</dbReference>
<dbReference type="GO" id="GO:0003677">
    <property type="term" value="F:DNA binding"/>
    <property type="evidence" value="ECO:0007669"/>
    <property type="project" value="InterPro"/>
</dbReference>
<keyword evidence="5" id="KW-0804">Transcription</keyword>
<dbReference type="AlphaFoldDB" id="A0A425DP58"/>
<evidence type="ECO:0000259" key="11">
    <source>
        <dbReference type="PROSITE" id="PS50014"/>
    </source>
</evidence>
<protein>
    <recommendedName>
        <fullName evidence="11">Bromo domain-containing protein</fullName>
    </recommendedName>
</protein>
<dbReference type="SMART" id="SM00297">
    <property type="entry name" value="BROMO"/>
    <property type="match status" value="2"/>
</dbReference>
<evidence type="ECO:0000256" key="5">
    <source>
        <dbReference type="ARBA" id="ARBA00023163"/>
    </source>
</evidence>
<evidence type="ECO:0000256" key="8">
    <source>
        <dbReference type="PROSITE-ProRule" id="PRU00035"/>
    </source>
</evidence>
<dbReference type="EMBL" id="MZMZ02000318">
    <property type="protein sequence ID" value="RQM31000.1"/>
    <property type="molecule type" value="Genomic_DNA"/>
</dbReference>
<keyword evidence="6" id="KW-0539">Nucleus</keyword>
<feature type="domain" description="Bromo" evidence="11">
    <location>
        <begin position="402"/>
        <end position="474"/>
    </location>
</feature>
<dbReference type="PROSITE" id="PS50014">
    <property type="entry name" value="BROMODOMAIN_2"/>
    <property type="match status" value="2"/>
</dbReference>
<dbReference type="InterPro" id="IPR001487">
    <property type="entry name" value="Bromodomain"/>
</dbReference>
<accession>A0A425DP58</accession>
<feature type="region of interest" description="Disordered" evidence="10">
    <location>
        <begin position="1201"/>
        <end position="1220"/>
    </location>
</feature>
<dbReference type="GO" id="GO:0005634">
    <property type="term" value="C:nucleus"/>
    <property type="evidence" value="ECO:0007669"/>
    <property type="project" value="UniProtKB-SubCell"/>
</dbReference>
<dbReference type="Pfam" id="PF15613">
    <property type="entry name" value="WSD"/>
    <property type="match status" value="1"/>
</dbReference>
<keyword evidence="13" id="KW-1185">Reference proteome</keyword>
<dbReference type="Gene3D" id="1.20.920.10">
    <property type="entry name" value="Bromodomain-like"/>
    <property type="match status" value="2"/>
</dbReference>
<dbReference type="VEuPathDB" id="FungiDB:H257_09425"/>
<dbReference type="PROSITE" id="PS00633">
    <property type="entry name" value="BROMODOMAIN_1"/>
    <property type="match status" value="2"/>
</dbReference>
<reference evidence="12" key="1">
    <citation type="submission" date="2018-07" db="EMBL/GenBank/DDBJ databases">
        <title>Annotation of Aphanomyces astaci genome assembly.</title>
        <authorList>
            <person name="Studholme D.J."/>
        </authorList>
    </citation>
    <scope>NUCLEOTIDE SEQUENCE [LARGE SCALE GENOMIC DNA]</scope>
    <source>
        <strain evidence="12">Pc</strain>
    </source>
</reference>
<evidence type="ECO:0000256" key="9">
    <source>
        <dbReference type="SAM" id="Coils"/>
    </source>
</evidence>
<name>A0A425DP58_APHAT</name>
<comment type="subcellular location">
    <subcellularLocation>
        <location evidence="1">Nucleus</location>
    </subcellularLocation>
</comment>
<evidence type="ECO:0000256" key="10">
    <source>
        <dbReference type="SAM" id="MobiDB-lite"/>
    </source>
</evidence>
<keyword evidence="7" id="KW-0012">Acyltransferase</keyword>
<evidence type="ECO:0000256" key="6">
    <source>
        <dbReference type="ARBA" id="ARBA00023242"/>
    </source>
</evidence>
<feature type="coiled-coil region" evidence="9">
    <location>
        <begin position="190"/>
        <end position="217"/>
    </location>
</feature>
<organism evidence="12 13">
    <name type="scientific">Aphanomyces astaci</name>
    <name type="common">Crayfish plague agent</name>
    <dbReference type="NCBI Taxonomy" id="112090"/>
    <lineage>
        <taxon>Eukaryota</taxon>
        <taxon>Sar</taxon>
        <taxon>Stramenopiles</taxon>
        <taxon>Oomycota</taxon>
        <taxon>Saprolegniomycetes</taxon>
        <taxon>Saprolegniales</taxon>
        <taxon>Verrucalvaceae</taxon>
        <taxon>Aphanomyces</taxon>
    </lineage>
</organism>
<dbReference type="InterPro" id="IPR018359">
    <property type="entry name" value="Bromodomain_CS"/>
</dbReference>
<feature type="region of interest" description="Disordered" evidence="10">
    <location>
        <begin position="218"/>
        <end position="238"/>
    </location>
</feature>
<dbReference type="GO" id="GO:0009725">
    <property type="term" value="P:response to hormone"/>
    <property type="evidence" value="ECO:0007669"/>
    <property type="project" value="InterPro"/>
</dbReference>
<feature type="domain" description="Bromo" evidence="11">
    <location>
        <begin position="1001"/>
        <end position="1063"/>
    </location>
</feature>
<gene>
    <name evidence="12" type="ORF">B5M09_012574</name>
</gene>
<evidence type="ECO:0000256" key="7">
    <source>
        <dbReference type="ARBA" id="ARBA00023315"/>
    </source>
</evidence>
<evidence type="ECO:0000256" key="2">
    <source>
        <dbReference type="ARBA" id="ARBA00022679"/>
    </source>
</evidence>
<dbReference type="GO" id="GO:0045944">
    <property type="term" value="P:positive regulation of transcription by RNA polymerase II"/>
    <property type="evidence" value="ECO:0007669"/>
    <property type="project" value="TreeGrafter"/>
</dbReference>
<dbReference type="InterPro" id="IPR028941">
    <property type="entry name" value="WHIM2_dom"/>
</dbReference>
<dbReference type="PRINTS" id="PR00503">
    <property type="entry name" value="BROMODOMAIN"/>
</dbReference>
<evidence type="ECO:0000256" key="1">
    <source>
        <dbReference type="ARBA" id="ARBA00004123"/>
    </source>
</evidence>
<dbReference type="PANTHER" id="PTHR45750:SF3">
    <property type="entry name" value="HISTONE ACETYLTRANSFERASE"/>
    <property type="match status" value="1"/>
</dbReference>
<keyword evidence="9" id="KW-0175">Coiled coil</keyword>
<keyword evidence="2" id="KW-0808">Transferase</keyword>
<evidence type="ECO:0000313" key="12">
    <source>
        <dbReference type="EMBL" id="RQM31000.1"/>
    </source>
</evidence>
<dbReference type="InterPro" id="IPR037800">
    <property type="entry name" value="GCN5"/>
</dbReference>
<dbReference type="SUPFAM" id="SSF47370">
    <property type="entry name" value="Bromodomain"/>
    <property type="match status" value="2"/>
</dbReference>
<sequence>HENTPKVVGADLDELMRADGVHSVSVHGNPDDLDLLECGFRYPSTCARQRVWLREISDWCLDYTEGDPTLWVITSHAWYKIAGPISGVLPHWSYRRHFTKPRLLFEACFHIASVLREWLPKNRGLSYRATLQQVIEQSILGRYPLTTKFLIENYPFLASQMGSVGEEHGGNWLQSAFFKQLQRMHDSYLVRTAKADKARADSEVKRLQREKEVLDRRQKVEHERVKKDQVRKQKESERLDKKKYPMEDLDVLMELPAHEQAKRPPYPPQSFPNVDIPGPLLGELLVAYQTLLSHKAFLRNYPNEVVDLAQLVRGVVIDRDPPAVEFVANVFVSLLDTIREGATTPTTTTTAVYGIQERLHHDTALTAFTWPEVLRAMLCPEDKYIGPVDPLVGCEAVHEMVSKHPQALAFLEPVDVEGLGLADYLEIVTTPMDLTTVGTRLHSGVYEDESLFAHDMRLIWSNAITYNGDTSEIGKTAAILSELFETEYTRLVVDKNDRIRHRNRTDPVVAAAPTTTAPLHEALRVADFSQLSLEQRVAALSWAVDTLVTLPSIRAEIDHNVELEFDILREYRKVERDVETVRRHADKNRREREDEFRQMCINQGIPTNYNNVFSDATKKKHEFIAEFYTNIANERVAEDAAFALERKNHEQKVADRLAGLSVRFEPLGSDRFHGRYWLLAPGWLVYEWEGSFCVYTDEQHVRALAQWLNPKGVREVHLKGRLEAAMGTIVSHLAKKNHNHQVSSSSLVNVAGLSVDTLDAFNVPVASTSGHDAAVHGLRTLLAYVTDNGCAKHSFGGEVGWRASIAESRDVASVAGLMGQLEQYLVTSLNHDLLQAGWKQKRREWRSSVDAARTSAQVMVLFECLVRNCLVLDAFVDYVVQLDRNEWLKLRPKPARNFCPDVGDQVVYFGDGHAQAVQLDQRKNKPVKCDAPLVGTSLVCRATHISYHHGSGDPYAIVTLEPDGQEMTTYLRRPPGSVLCTSPSSVQKLGRILSRIVAKLRAEPDADPFLDPVSKADFPTYTDIVLHPMDLGKIAAQIKDGKYSSVDAFVRDVTLMADNCQLFCEGRFPTLPPMAWHLVTMCQSLVKKYAVELKGASISSIVGVAEQCQGNKGGDDDVVVPTRLVLVLRLENRLPEFVVDSKRYEGAIRRPWKSGDKVRILYRDAKGNPTEYYGGVAAGSLPFNSNGLLPWEALRITWDQDDGSSEDNRVNPWEAEVTKK</sequence>
<dbReference type="GO" id="GO:0010484">
    <property type="term" value="F:histone H3 acetyltransferase activity"/>
    <property type="evidence" value="ECO:0007669"/>
    <property type="project" value="TreeGrafter"/>
</dbReference>
<dbReference type="Proteomes" id="UP000284702">
    <property type="component" value="Unassembled WGS sequence"/>
</dbReference>
<evidence type="ECO:0000313" key="13">
    <source>
        <dbReference type="Proteomes" id="UP000284702"/>
    </source>
</evidence>
<evidence type="ECO:0000256" key="3">
    <source>
        <dbReference type="ARBA" id="ARBA00023015"/>
    </source>
</evidence>
<dbReference type="GO" id="GO:0000123">
    <property type="term" value="C:histone acetyltransferase complex"/>
    <property type="evidence" value="ECO:0007669"/>
    <property type="project" value="TreeGrafter"/>
</dbReference>
<dbReference type="InterPro" id="IPR036427">
    <property type="entry name" value="Bromodomain-like_sf"/>
</dbReference>